<dbReference type="SUPFAM" id="SSF54197">
    <property type="entry name" value="HIT-like"/>
    <property type="match status" value="1"/>
</dbReference>
<dbReference type="Gene3D" id="3.30.428.10">
    <property type="entry name" value="HIT-like"/>
    <property type="match status" value="1"/>
</dbReference>
<dbReference type="GO" id="GO:0003824">
    <property type="term" value="F:catalytic activity"/>
    <property type="evidence" value="ECO:0007669"/>
    <property type="project" value="InterPro"/>
</dbReference>
<reference evidence="3 4" key="1">
    <citation type="journal article" date="2014" name="ISME J.">
        <title>Candidatus Competibacter-lineage genomes retrieved from metagenomes reveal functional metabolic diversity.</title>
        <authorList>
            <person name="McIlroy S.J."/>
            <person name="Albertsen M."/>
            <person name="Andresen E.K."/>
            <person name="Saunders A.M."/>
            <person name="Kristiansen R."/>
            <person name="Stokholm-Bjerregaard M."/>
            <person name="Nielsen K.L."/>
            <person name="Nielsen P.H."/>
        </authorList>
    </citation>
    <scope>NUCLEOTIDE SEQUENCE [LARGE SCALE GENOMIC DNA]</scope>
    <source>
        <strain evidence="3 4">Run_B_J11</strain>
    </source>
</reference>
<comment type="caution">
    <text evidence="1">Lacks conserved residue(s) required for the propagation of feature annotation.</text>
</comment>
<dbReference type="EMBL" id="CBTK010000250">
    <property type="protein sequence ID" value="CDH46119.1"/>
    <property type="molecule type" value="Genomic_DNA"/>
</dbReference>
<organism evidence="3 4">
    <name type="scientific">Candidatus Contendobacter odensis Run_B_J11</name>
    <dbReference type="NCBI Taxonomy" id="1400861"/>
    <lineage>
        <taxon>Bacteria</taxon>
        <taxon>Pseudomonadati</taxon>
        <taxon>Pseudomonadota</taxon>
        <taxon>Gammaproteobacteria</taxon>
        <taxon>Candidatus Competibacteraceae</taxon>
        <taxon>Candidatus Contendibacter</taxon>
    </lineage>
</organism>
<dbReference type="Proteomes" id="UP000019184">
    <property type="component" value="Unassembled WGS sequence"/>
</dbReference>
<dbReference type="Pfam" id="PF01230">
    <property type="entry name" value="HIT"/>
    <property type="match status" value="1"/>
</dbReference>
<keyword evidence="4" id="KW-1185">Reference proteome</keyword>
<dbReference type="InterPro" id="IPR036265">
    <property type="entry name" value="HIT-like_sf"/>
</dbReference>
<dbReference type="OrthoDB" id="9799145at2"/>
<dbReference type="AlphaFoldDB" id="A0A7U7GCZ1"/>
<gene>
    <name evidence="3" type="ORF">BN874_360002</name>
</gene>
<evidence type="ECO:0000256" key="1">
    <source>
        <dbReference type="PROSITE-ProRule" id="PRU00464"/>
    </source>
</evidence>
<evidence type="ECO:0000313" key="3">
    <source>
        <dbReference type="EMBL" id="CDH46119.1"/>
    </source>
</evidence>
<protein>
    <submittedName>
        <fullName evidence="3">Histidine triad (HIT) protein</fullName>
    </submittedName>
</protein>
<proteinExistence type="predicted"/>
<dbReference type="PROSITE" id="PS51084">
    <property type="entry name" value="HIT_2"/>
    <property type="match status" value="1"/>
</dbReference>
<comment type="caution">
    <text evidence="3">The sequence shown here is derived from an EMBL/GenBank/DDBJ whole genome shotgun (WGS) entry which is preliminary data.</text>
</comment>
<name>A0A7U7GCZ1_9GAMM</name>
<evidence type="ECO:0000259" key="2">
    <source>
        <dbReference type="PROSITE" id="PS51084"/>
    </source>
</evidence>
<accession>A0A7U7GCZ1</accession>
<dbReference type="PIRSF" id="PIRSF000714">
    <property type="entry name" value="HIT"/>
    <property type="match status" value="1"/>
</dbReference>
<sequence length="140" mass="15841">MSPFLIHPQLAADCRILGRLRHSYVLLHKNAVVSWFILVPETEALEFLELPESLQIPVLQECSRIAGFIRQQTPSTKINFAAIGNVVPQLHLHVVGRRPTDPCWPRPVWGHLSEQRDYSMAEVAGIVDRLSRLIGLMPMS</sequence>
<dbReference type="InterPro" id="IPR026026">
    <property type="entry name" value="HIT_Hint"/>
</dbReference>
<feature type="domain" description="HIT" evidence="2">
    <location>
        <begin position="3"/>
        <end position="104"/>
    </location>
</feature>
<dbReference type="RefSeq" id="WP_034434593.1">
    <property type="nucleotide sequence ID" value="NZ_CBTK010000250.1"/>
</dbReference>
<evidence type="ECO:0000313" key="4">
    <source>
        <dbReference type="Proteomes" id="UP000019184"/>
    </source>
</evidence>
<dbReference type="InterPro" id="IPR011146">
    <property type="entry name" value="HIT-like"/>
</dbReference>